<dbReference type="Pfam" id="PF13274">
    <property type="entry name" value="SocA_Panacea"/>
    <property type="match status" value="1"/>
</dbReference>
<reference evidence="2 3" key="1">
    <citation type="submission" date="2013-09" db="EMBL/GenBank/DDBJ databases">
        <title>Complete genome sequence of Corynebacterium doosanense CAU 212(T) (=DSM 45436(T)), isolated from activated sludge.</title>
        <authorList>
            <person name="Schaffert L."/>
            <person name="Albersmeier A."/>
            <person name="Kalinowski J."/>
            <person name="Ruckert C."/>
        </authorList>
    </citation>
    <scope>NUCLEOTIDE SEQUENCE [LARGE SCALE GENOMIC DNA]</scope>
    <source>
        <strain evidence="2 3">CAU 212</strain>
    </source>
</reference>
<proteinExistence type="predicted"/>
<feature type="domain" description="Antitoxin SocA-like Panacea" evidence="1">
    <location>
        <begin position="23"/>
        <end position="117"/>
    </location>
</feature>
<dbReference type="eggNOG" id="COG3600">
    <property type="taxonomic scope" value="Bacteria"/>
</dbReference>
<evidence type="ECO:0000259" key="1">
    <source>
        <dbReference type="Pfam" id="PF13274"/>
    </source>
</evidence>
<sequence length="188" mass="21001">MATIFDVAQSIVQLRPGLTKIELYKLCYFAQGWHSTWVGQPLFTQPMEAWKYGPVSPELRQHSRSTGNRIDSIDTGSSDNLGDYERELIANVVEFYEGVAAFGADGLSDQSHGPAWQNARGDLPPEAACSVVIQQTDIRKEFTQRMWGEDPKPDAPATLPPFSADELSRVRRQAEITHREVLRGLALI</sequence>
<keyword evidence="3" id="KW-1185">Reference proteome</keyword>
<dbReference type="KEGG" id="cdo:CDOO_11815"/>
<dbReference type="HOGENOM" id="CLU_110683_0_1_11"/>
<accession>A0A097IIB1</accession>
<dbReference type="OrthoDB" id="9799173at2"/>
<dbReference type="RefSeq" id="WP_018022803.1">
    <property type="nucleotide sequence ID" value="NZ_AQUX01000012.1"/>
</dbReference>
<protein>
    <recommendedName>
        <fullName evidence="1">Antitoxin SocA-like Panacea domain-containing protein</fullName>
    </recommendedName>
</protein>
<evidence type="ECO:0000313" key="3">
    <source>
        <dbReference type="Proteomes" id="UP000029914"/>
    </source>
</evidence>
<dbReference type="STRING" id="558173.CDOO_11815"/>
<dbReference type="EMBL" id="CP006764">
    <property type="protein sequence ID" value="AIT61869.1"/>
    <property type="molecule type" value="Genomic_DNA"/>
</dbReference>
<dbReference type="AlphaFoldDB" id="A0A097IIB1"/>
<dbReference type="InterPro" id="IPR025272">
    <property type="entry name" value="SocA_Panacea"/>
</dbReference>
<name>A0A097IIB1_9CORY</name>
<dbReference type="Proteomes" id="UP000029914">
    <property type="component" value="Chromosome"/>
</dbReference>
<gene>
    <name evidence="2" type="ORF">CDOO_11815</name>
</gene>
<organism evidence="2 3">
    <name type="scientific">Corynebacterium doosanense CAU 212 = DSM 45436</name>
    <dbReference type="NCBI Taxonomy" id="558173"/>
    <lineage>
        <taxon>Bacteria</taxon>
        <taxon>Bacillati</taxon>
        <taxon>Actinomycetota</taxon>
        <taxon>Actinomycetes</taxon>
        <taxon>Mycobacteriales</taxon>
        <taxon>Corynebacteriaceae</taxon>
        <taxon>Corynebacterium</taxon>
    </lineage>
</organism>
<evidence type="ECO:0000313" key="2">
    <source>
        <dbReference type="EMBL" id="AIT61869.1"/>
    </source>
</evidence>